<dbReference type="PROSITE" id="PS50045">
    <property type="entry name" value="SIGMA54_INTERACT_4"/>
    <property type="match status" value="1"/>
</dbReference>
<dbReference type="Gene3D" id="1.10.10.60">
    <property type="entry name" value="Homeodomain-like"/>
    <property type="match status" value="1"/>
</dbReference>
<evidence type="ECO:0000259" key="7">
    <source>
        <dbReference type="PROSITE" id="PS50112"/>
    </source>
</evidence>
<dbReference type="InterPro" id="IPR003593">
    <property type="entry name" value="AAA+_ATPase"/>
</dbReference>
<protein>
    <submittedName>
        <fullName evidence="8">Sigma 54-interacting transcriptional regulator</fullName>
    </submittedName>
</protein>
<dbReference type="CDD" id="cd00009">
    <property type="entry name" value="AAA"/>
    <property type="match status" value="1"/>
</dbReference>
<dbReference type="SUPFAM" id="SSF46689">
    <property type="entry name" value="Homeodomain-like"/>
    <property type="match status" value="1"/>
</dbReference>
<dbReference type="InterPro" id="IPR058031">
    <property type="entry name" value="AAA_lid_NorR"/>
</dbReference>
<sequence length="463" mass="52651">MENYLTNLKKSDMFELIINQIGGVSLVGKDGRYVYVNQPFSEITGYSLEELKGRYVRDFFPDNLMDKVLVTGKSLVSVPYRIQNKNMETVQLISSYYPIWIDGILEGCIFLIVLRNMEQVMELSTNINELMEELSYYRKSLTKMRGAKYSVNSIIGKSDQVKSMKKAILQAARTVSTVLIEGETGSGKELVASSIHYHSKRSANAFVKVNCAAIPRELLESEFFGYDPGAFTGAAKNGKKGKFELASGGTLFLDEINQLPIELQPKLLRAIQEREIERVGGVKSIPVDCRIVAASNVSLKELMLNGVFREDLYYRLNVVNIRVPPLRERKEDIPLLADSLLERLNKQMGMCVPGLSSNAKEHLKQYDWPGNVRELRNVIERAMNVAWSETITWQHLKPYFKSQPEGELWGIADKMSIRKKKYELEQETIKEALEITGGNRSKAAELLQISRGMLYKKIKKYNM</sequence>
<dbReference type="InterPro" id="IPR002197">
    <property type="entry name" value="HTH_Fis"/>
</dbReference>
<keyword evidence="4" id="KW-0238">DNA-binding</keyword>
<keyword evidence="1" id="KW-0547">Nucleotide-binding</keyword>
<dbReference type="InterPro" id="IPR025662">
    <property type="entry name" value="Sigma_54_int_dom_ATP-bd_1"/>
</dbReference>
<evidence type="ECO:0000313" key="8">
    <source>
        <dbReference type="EMBL" id="MCG4528354.1"/>
    </source>
</evidence>
<dbReference type="InterPro" id="IPR000014">
    <property type="entry name" value="PAS"/>
</dbReference>
<dbReference type="NCBIfam" id="TIGR00229">
    <property type="entry name" value="sensory_box"/>
    <property type="match status" value="1"/>
</dbReference>
<dbReference type="PROSITE" id="PS00688">
    <property type="entry name" value="SIGMA54_INTERACT_3"/>
    <property type="match status" value="1"/>
</dbReference>
<dbReference type="SMART" id="SM00382">
    <property type="entry name" value="AAA"/>
    <property type="match status" value="1"/>
</dbReference>
<reference evidence="8 9" key="1">
    <citation type="submission" date="2022-01" db="EMBL/GenBank/DDBJ databases">
        <title>Collection of gut derived symbiotic bacterial strains cultured from healthy donors.</title>
        <authorList>
            <person name="Lin H."/>
            <person name="Kohout C."/>
            <person name="Waligurski E."/>
            <person name="Pamer E.G."/>
        </authorList>
    </citation>
    <scope>NUCLEOTIDE SEQUENCE [LARGE SCALE GENOMIC DNA]</scope>
    <source>
        <strain evidence="8 9">DFI.3.7</strain>
    </source>
</reference>
<dbReference type="PANTHER" id="PTHR32071:SF57">
    <property type="entry name" value="C4-DICARBOXYLATE TRANSPORT TRANSCRIPTIONAL REGULATORY PROTEIN DCTD"/>
    <property type="match status" value="1"/>
</dbReference>
<keyword evidence="9" id="KW-1185">Reference proteome</keyword>
<dbReference type="Gene3D" id="3.30.450.20">
    <property type="entry name" value="PAS domain"/>
    <property type="match status" value="1"/>
</dbReference>
<dbReference type="SMART" id="SM00091">
    <property type="entry name" value="PAS"/>
    <property type="match status" value="1"/>
</dbReference>
<dbReference type="Gene3D" id="3.40.50.300">
    <property type="entry name" value="P-loop containing nucleotide triphosphate hydrolases"/>
    <property type="match status" value="1"/>
</dbReference>
<keyword evidence="3" id="KW-0805">Transcription regulation</keyword>
<keyword evidence="5" id="KW-0804">Transcription</keyword>
<evidence type="ECO:0000256" key="2">
    <source>
        <dbReference type="ARBA" id="ARBA00022840"/>
    </source>
</evidence>
<feature type="domain" description="PAS" evidence="7">
    <location>
        <begin position="9"/>
        <end position="60"/>
    </location>
</feature>
<dbReference type="CDD" id="cd00130">
    <property type="entry name" value="PAS"/>
    <property type="match status" value="1"/>
</dbReference>
<dbReference type="InterPro" id="IPR025943">
    <property type="entry name" value="Sigma_54_int_dom_ATP-bd_2"/>
</dbReference>
<evidence type="ECO:0000256" key="3">
    <source>
        <dbReference type="ARBA" id="ARBA00023015"/>
    </source>
</evidence>
<dbReference type="PROSITE" id="PS50112">
    <property type="entry name" value="PAS"/>
    <property type="match status" value="1"/>
</dbReference>
<dbReference type="InterPro" id="IPR002078">
    <property type="entry name" value="Sigma_54_int"/>
</dbReference>
<name>A0ABS9MC05_9FIRM</name>
<dbReference type="EMBL" id="JAKNJB010000032">
    <property type="protein sequence ID" value="MCG4528354.1"/>
    <property type="molecule type" value="Genomic_DNA"/>
</dbReference>
<evidence type="ECO:0000256" key="5">
    <source>
        <dbReference type="ARBA" id="ARBA00023163"/>
    </source>
</evidence>
<dbReference type="PANTHER" id="PTHR32071">
    <property type="entry name" value="TRANSCRIPTIONAL REGULATORY PROTEIN"/>
    <property type="match status" value="1"/>
</dbReference>
<dbReference type="Pfam" id="PF02954">
    <property type="entry name" value="HTH_8"/>
    <property type="match status" value="1"/>
</dbReference>
<dbReference type="InterPro" id="IPR025944">
    <property type="entry name" value="Sigma_54_int_dom_CS"/>
</dbReference>
<comment type="caution">
    <text evidence="8">The sequence shown here is derived from an EMBL/GenBank/DDBJ whole genome shotgun (WGS) entry which is preliminary data.</text>
</comment>
<dbReference type="Pfam" id="PF00158">
    <property type="entry name" value="Sigma54_activat"/>
    <property type="match status" value="1"/>
</dbReference>
<evidence type="ECO:0000313" key="9">
    <source>
        <dbReference type="Proteomes" id="UP001200313"/>
    </source>
</evidence>
<dbReference type="Pfam" id="PF25601">
    <property type="entry name" value="AAA_lid_14"/>
    <property type="match status" value="1"/>
</dbReference>
<dbReference type="PRINTS" id="PR01590">
    <property type="entry name" value="HTHFIS"/>
</dbReference>
<dbReference type="InterPro" id="IPR035965">
    <property type="entry name" value="PAS-like_dom_sf"/>
</dbReference>
<dbReference type="Gene3D" id="1.10.8.60">
    <property type="match status" value="1"/>
</dbReference>
<evidence type="ECO:0000256" key="1">
    <source>
        <dbReference type="ARBA" id="ARBA00022741"/>
    </source>
</evidence>
<gene>
    <name evidence="8" type="ORF">L0P79_14955</name>
</gene>
<dbReference type="InterPro" id="IPR009057">
    <property type="entry name" value="Homeodomain-like_sf"/>
</dbReference>
<proteinExistence type="predicted"/>
<evidence type="ECO:0000259" key="6">
    <source>
        <dbReference type="PROSITE" id="PS50045"/>
    </source>
</evidence>
<dbReference type="Proteomes" id="UP001200313">
    <property type="component" value="Unassembled WGS sequence"/>
</dbReference>
<dbReference type="Pfam" id="PF13426">
    <property type="entry name" value="PAS_9"/>
    <property type="match status" value="1"/>
</dbReference>
<evidence type="ECO:0000256" key="4">
    <source>
        <dbReference type="ARBA" id="ARBA00023125"/>
    </source>
</evidence>
<accession>A0ABS9MC05</accession>
<keyword evidence="2" id="KW-0067">ATP-binding</keyword>
<dbReference type="SUPFAM" id="SSF55785">
    <property type="entry name" value="PYP-like sensor domain (PAS domain)"/>
    <property type="match status" value="1"/>
</dbReference>
<dbReference type="SUPFAM" id="SSF52540">
    <property type="entry name" value="P-loop containing nucleoside triphosphate hydrolases"/>
    <property type="match status" value="1"/>
</dbReference>
<dbReference type="PROSITE" id="PS00675">
    <property type="entry name" value="SIGMA54_INTERACT_1"/>
    <property type="match status" value="1"/>
</dbReference>
<organism evidence="8 9">
    <name type="scientific">Intestinimonas massiliensis</name>
    <name type="common">ex Afouda et al. 2020</name>
    <dbReference type="NCBI Taxonomy" id="1673721"/>
    <lineage>
        <taxon>Bacteria</taxon>
        <taxon>Bacillati</taxon>
        <taxon>Bacillota</taxon>
        <taxon>Clostridia</taxon>
        <taxon>Eubacteriales</taxon>
        <taxon>Intestinimonas</taxon>
    </lineage>
</organism>
<dbReference type="RefSeq" id="WP_238074773.1">
    <property type="nucleotide sequence ID" value="NZ_JAKNJB010000032.1"/>
</dbReference>
<feature type="domain" description="Sigma-54 factor interaction" evidence="6">
    <location>
        <begin position="154"/>
        <end position="384"/>
    </location>
</feature>
<dbReference type="PROSITE" id="PS00676">
    <property type="entry name" value="SIGMA54_INTERACT_2"/>
    <property type="match status" value="1"/>
</dbReference>
<dbReference type="InterPro" id="IPR027417">
    <property type="entry name" value="P-loop_NTPase"/>
</dbReference>